<evidence type="ECO:0000313" key="6">
    <source>
        <dbReference type="Proteomes" id="UP000006049"/>
    </source>
</evidence>
<keyword evidence="1 2" id="KW-0732">Signal</keyword>
<accession>I3YWG7</accession>
<name>I3YWG7_AEQSU</name>
<dbReference type="HOGENOM" id="CLU_1036793_0_0_10"/>
<evidence type="ECO:0000259" key="3">
    <source>
        <dbReference type="Pfam" id="PF07675"/>
    </source>
</evidence>
<dbReference type="NCBIfam" id="NF038128">
    <property type="entry name" value="choice_anch_J"/>
    <property type="match status" value="1"/>
</dbReference>
<dbReference type="Pfam" id="PF18962">
    <property type="entry name" value="Por_Secre_tail"/>
    <property type="match status" value="1"/>
</dbReference>
<protein>
    <submittedName>
        <fullName evidence="5">Cleaved Adhesin Domain protein</fullName>
    </submittedName>
</protein>
<gene>
    <name evidence="5" type="ordered locus">Aeqsu_1859</name>
</gene>
<organism evidence="5 6">
    <name type="scientific">Aequorivita sublithincola (strain DSM 14238 / LMG 21431 / ACAM 643 / 9-3)</name>
    <dbReference type="NCBI Taxonomy" id="746697"/>
    <lineage>
        <taxon>Bacteria</taxon>
        <taxon>Pseudomonadati</taxon>
        <taxon>Bacteroidota</taxon>
        <taxon>Flavobacteriia</taxon>
        <taxon>Flavobacteriales</taxon>
        <taxon>Flavobacteriaceae</taxon>
        <taxon>Aequorivita</taxon>
    </lineage>
</organism>
<dbReference type="InterPro" id="IPR026444">
    <property type="entry name" value="Secre_tail"/>
</dbReference>
<feature type="chain" id="PRO_5003683108" evidence="2">
    <location>
        <begin position="18"/>
        <end position="268"/>
    </location>
</feature>
<sequence length="268" mass="29313">MKKITLMAALFAGFAMTAQTTFFSDDFNDEDVSDWTLYDEDGDGNSWADIFEVTDTDGNPVTPVSLISRSWQSFPLTPDNWIVSPAIDLTTANGDVQLTWKVQAAAAEWDNENYSVYVATSSDLADLESATVTFTEVYDDPNDEGTQYERSLDLSSLAGETVYLAFRHHDVTDKDFLSIDDVMVTGVLAVGTNEFKGFKYSVANNQLSLSANTSIEKVAIYNMLGQQVVSQKLSSDNETVNLSGLQSGVYIATVSINGASKSFKIVKN</sequence>
<dbReference type="Pfam" id="PF07675">
    <property type="entry name" value="Cleaved_Adhesin"/>
    <property type="match status" value="1"/>
</dbReference>
<dbReference type="AlphaFoldDB" id="I3YWG7"/>
<dbReference type="InterPro" id="IPR011628">
    <property type="entry name" value="Cleaved_adhesin"/>
</dbReference>
<dbReference type="eggNOG" id="COG1974">
    <property type="taxonomic scope" value="Bacteria"/>
</dbReference>
<dbReference type="RefSeq" id="WP_014782590.1">
    <property type="nucleotide sequence ID" value="NC_018013.1"/>
</dbReference>
<dbReference type="STRING" id="746697.Aeqsu_1859"/>
<evidence type="ECO:0000256" key="1">
    <source>
        <dbReference type="ARBA" id="ARBA00022729"/>
    </source>
</evidence>
<dbReference type="Gene3D" id="2.60.120.200">
    <property type="match status" value="1"/>
</dbReference>
<dbReference type="KEGG" id="asl:Aeqsu_1859"/>
<evidence type="ECO:0000256" key="2">
    <source>
        <dbReference type="SAM" id="SignalP"/>
    </source>
</evidence>
<dbReference type="EMBL" id="CP003280">
    <property type="protein sequence ID" value="AFL81335.1"/>
    <property type="molecule type" value="Genomic_DNA"/>
</dbReference>
<feature type="domain" description="Secretion system C-terminal sorting" evidence="4">
    <location>
        <begin position="204"/>
        <end position="265"/>
    </location>
</feature>
<dbReference type="OrthoDB" id="957862at2"/>
<keyword evidence="6" id="KW-1185">Reference proteome</keyword>
<proteinExistence type="predicted"/>
<dbReference type="Proteomes" id="UP000006049">
    <property type="component" value="Chromosome"/>
</dbReference>
<feature type="signal peptide" evidence="2">
    <location>
        <begin position="1"/>
        <end position="17"/>
    </location>
</feature>
<evidence type="ECO:0000259" key="4">
    <source>
        <dbReference type="Pfam" id="PF18962"/>
    </source>
</evidence>
<evidence type="ECO:0000313" key="5">
    <source>
        <dbReference type="EMBL" id="AFL81335.1"/>
    </source>
</evidence>
<reference evidence="5 6" key="1">
    <citation type="submission" date="2012-06" db="EMBL/GenBank/DDBJ databases">
        <title>The complete genome of Aequorivita sublithincola DSM 14238.</title>
        <authorList>
            <consortium name="US DOE Joint Genome Institute (JGI-PGF)"/>
            <person name="Lucas S."/>
            <person name="Copeland A."/>
            <person name="Lapidus A."/>
            <person name="Goodwin L."/>
            <person name="Pitluck S."/>
            <person name="Peters L."/>
            <person name="Munk A.C.C."/>
            <person name="Kyrpides N."/>
            <person name="Mavromatis K."/>
            <person name="Pagani I."/>
            <person name="Ivanova N."/>
            <person name="Ovchinnikova G."/>
            <person name="Zeytun A."/>
            <person name="Detter J.C."/>
            <person name="Han C."/>
            <person name="Land M."/>
            <person name="Hauser L."/>
            <person name="Markowitz V."/>
            <person name="Cheng J.-F."/>
            <person name="Hugenholtz P."/>
            <person name="Woyke T."/>
            <person name="Wu D."/>
            <person name="Tindall B."/>
            <person name="Faehnrich R."/>
            <person name="Brambilla E."/>
            <person name="Klenk H.-P."/>
            <person name="Eisen J.A."/>
        </authorList>
    </citation>
    <scope>NUCLEOTIDE SEQUENCE [LARGE SCALE GENOMIC DNA]</scope>
    <source>
        <strain evidence="6">DSM 14238 / LMG 21431 / ACAM 643 / 9-3</strain>
    </source>
</reference>
<feature type="domain" description="Cleaved adhesin" evidence="3">
    <location>
        <begin position="28"/>
        <end position="184"/>
    </location>
</feature>
<dbReference type="NCBIfam" id="TIGR04183">
    <property type="entry name" value="Por_Secre_tail"/>
    <property type="match status" value="1"/>
</dbReference>